<accession>A0AAD5UL70</accession>
<organism evidence="3 4">
    <name type="scientific">Boothiomyces macroporosus</name>
    <dbReference type="NCBI Taxonomy" id="261099"/>
    <lineage>
        <taxon>Eukaryota</taxon>
        <taxon>Fungi</taxon>
        <taxon>Fungi incertae sedis</taxon>
        <taxon>Chytridiomycota</taxon>
        <taxon>Chytridiomycota incertae sedis</taxon>
        <taxon>Chytridiomycetes</taxon>
        <taxon>Rhizophydiales</taxon>
        <taxon>Terramycetaceae</taxon>
        <taxon>Boothiomyces</taxon>
    </lineage>
</organism>
<dbReference type="Pfam" id="PF04488">
    <property type="entry name" value="Gly_transf_sug"/>
    <property type="match status" value="1"/>
</dbReference>
<dbReference type="SUPFAM" id="SSF53448">
    <property type="entry name" value="Nucleotide-diphospho-sugar transferases"/>
    <property type="match status" value="1"/>
</dbReference>
<sequence length="349" mass="41129">MKGDRRKQFFIFVILVSLILVIYNLEHIQTVASDGAHNIFTTKTKHQYTIPPDLEQYPESKCYSNPVADQFDSVKLDSVQTLQHIEDMCSGYTDQDFASCPVPNVVHLIPGKSFKFHHYLNIVAIKKIIKPEHIYVHGEIFPFDSQFFMKAVQEFNLELVVSRTFSTIYRNITLFHGEHKADILRMEALLKYGGIYLDMDAYPIKSFKRFMNDEFSIGYQNQEEEYGLNNGIMIGKKCSRFLLRWFRQYKYFNPDHWDEHSVTLPLKLYHKDPSYVKAYGKELLSWWYQDVNKLPMFKPYIPEEWADVYAVHSFYRSLKDTVVDFDTVKTIGNSFGHYARYVLYDGPPM</sequence>
<evidence type="ECO:0000313" key="3">
    <source>
        <dbReference type="EMBL" id="KAJ3261010.1"/>
    </source>
</evidence>
<dbReference type="PANTHER" id="PTHR46830:SF1">
    <property type="entry name" value="ALPHA-1,4-N-ACETYLGLUCOSAMINYLTRANSFERASE"/>
    <property type="match status" value="1"/>
</dbReference>
<dbReference type="InterPro" id="IPR029044">
    <property type="entry name" value="Nucleotide-diphossugar_trans"/>
</dbReference>
<dbReference type="EMBL" id="JADGKB010000008">
    <property type="protein sequence ID" value="KAJ3261010.1"/>
    <property type="molecule type" value="Genomic_DNA"/>
</dbReference>
<dbReference type="InterPro" id="IPR007577">
    <property type="entry name" value="GlycoTrfase_DXD_sugar-bd_CS"/>
</dbReference>
<keyword evidence="2" id="KW-0812">Transmembrane</keyword>
<dbReference type="Proteomes" id="UP001210925">
    <property type="component" value="Unassembled WGS sequence"/>
</dbReference>
<proteinExistence type="inferred from homology"/>
<feature type="transmembrane region" description="Helical" evidence="2">
    <location>
        <begin position="9"/>
        <end position="25"/>
    </location>
</feature>
<reference evidence="3" key="1">
    <citation type="submission" date="2020-05" db="EMBL/GenBank/DDBJ databases">
        <title>Phylogenomic resolution of chytrid fungi.</title>
        <authorList>
            <person name="Stajich J.E."/>
            <person name="Amses K."/>
            <person name="Simmons R."/>
            <person name="Seto K."/>
            <person name="Myers J."/>
            <person name="Bonds A."/>
            <person name="Quandt C.A."/>
            <person name="Barry K."/>
            <person name="Liu P."/>
            <person name="Grigoriev I."/>
            <person name="Longcore J.E."/>
            <person name="James T.Y."/>
        </authorList>
    </citation>
    <scope>NUCLEOTIDE SEQUENCE</scope>
    <source>
        <strain evidence="3">PLAUS21</strain>
    </source>
</reference>
<evidence type="ECO:0008006" key="5">
    <source>
        <dbReference type="Google" id="ProtNLM"/>
    </source>
</evidence>
<name>A0AAD5UL70_9FUNG</name>
<keyword evidence="2" id="KW-1133">Transmembrane helix</keyword>
<keyword evidence="2" id="KW-0472">Membrane</keyword>
<protein>
    <recommendedName>
        <fullName evidence="5">Alpha-1,4-N-acetylglucosaminyltransferase</fullName>
    </recommendedName>
</protein>
<evidence type="ECO:0000256" key="1">
    <source>
        <dbReference type="ARBA" id="ARBA00009003"/>
    </source>
</evidence>
<evidence type="ECO:0000313" key="4">
    <source>
        <dbReference type="Proteomes" id="UP001210925"/>
    </source>
</evidence>
<evidence type="ECO:0000256" key="2">
    <source>
        <dbReference type="SAM" id="Phobius"/>
    </source>
</evidence>
<dbReference type="Gene3D" id="3.90.550.20">
    <property type="match status" value="1"/>
</dbReference>
<keyword evidence="4" id="KW-1185">Reference proteome</keyword>
<comment type="similarity">
    <text evidence="1">Belongs to the glycosyltransferase 32 family.</text>
</comment>
<dbReference type="AlphaFoldDB" id="A0AAD5UL70"/>
<dbReference type="PANTHER" id="PTHR46830">
    <property type="entry name" value="TRANSFERASE, PUTATIVE-RELATED"/>
    <property type="match status" value="1"/>
</dbReference>
<comment type="caution">
    <text evidence="3">The sequence shown here is derived from an EMBL/GenBank/DDBJ whole genome shotgun (WGS) entry which is preliminary data.</text>
</comment>
<gene>
    <name evidence="3" type="ORF">HK103_006965</name>
</gene>